<dbReference type="InterPro" id="IPR025345">
    <property type="entry name" value="DUF4249"/>
</dbReference>
<dbReference type="EMBL" id="FOIR01000002">
    <property type="protein sequence ID" value="SEW29958.1"/>
    <property type="molecule type" value="Genomic_DNA"/>
</dbReference>
<evidence type="ECO:0000313" key="1">
    <source>
        <dbReference type="EMBL" id="SEW29958.1"/>
    </source>
</evidence>
<protein>
    <recommendedName>
        <fullName evidence="3">DUF4249 domain-containing protein</fullName>
    </recommendedName>
</protein>
<evidence type="ECO:0000313" key="2">
    <source>
        <dbReference type="Proteomes" id="UP000199437"/>
    </source>
</evidence>
<accession>A0A1I0QQY5</accession>
<dbReference type="GeneID" id="99987300"/>
<dbReference type="AlphaFoldDB" id="A0A1I0QQY5"/>
<dbReference type="Pfam" id="PF14054">
    <property type="entry name" value="DUF4249"/>
    <property type="match status" value="1"/>
</dbReference>
<sequence length="414" mass="46730">MQHGYTQKNKAILIILCMLSLMGCVEEFEADSIKFEKLLVVDGNISDQQKEHAIKLTYTSPIDDQTDVSNAASGAAVWVEDNIGNRTDFIEQSTPGLYLSPADFAGIPGRSYALYITTSEGDSYKSTFQTLTPAPEISRIYNRYSVDTGDGKSTSTPGFQFFIDVDNTLSSSQFFRYEWSDAHQVIVPYIKKYKAEIQPNGSYTITDFDEDVKECYREDHFQEIILQTSSNNEGGSLQEVPIRFTASSEFDVTTKYSIEVTQRAISPEAYSYYRKLELFNESNGSLFDRQQGVVVGNLQSVNNPDEKVLGYFEVSGTTSKRVFLALTDLDPKGFEHVYRTCNEHGIIEFEGSLDEFYNATDVPEEERSTAILVRSVYDIFDQLGGLGEIVQQMAHRHCVDCRYNGQLGKPSYWQ</sequence>
<dbReference type="RefSeq" id="WP_090259004.1">
    <property type="nucleotide sequence ID" value="NZ_FOIR01000002.1"/>
</dbReference>
<keyword evidence="2" id="KW-1185">Reference proteome</keyword>
<name>A0A1I0QQY5_9BACT</name>
<gene>
    <name evidence="1" type="ORF">SAMN05216290_2606</name>
</gene>
<reference evidence="2" key="1">
    <citation type="submission" date="2016-10" db="EMBL/GenBank/DDBJ databases">
        <authorList>
            <person name="Varghese N."/>
            <person name="Submissions S."/>
        </authorList>
    </citation>
    <scope>NUCLEOTIDE SEQUENCE [LARGE SCALE GENOMIC DNA]</scope>
    <source>
        <strain evidence="2">CGMCC 1.12402</strain>
    </source>
</reference>
<dbReference type="STRING" id="1267423.SAMN05216290_2606"/>
<dbReference type="OrthoDB" id="922982at2"/>
<proteinExistence type="predicted"/>
<dbReference type="Proteomes" id="UP000199437">
    <property type="component" value="Unassembled WGS sequence"/>
</dbReference>
<organism evidence="1 2">
    <name type="scientific">Roseivirga pacifica</name>
    <dbReference type="NCBI Taxonomy" id="1267423"/>
    <lineage>
        <taxon>Bacteria</taxon>
        <taxon>Pseudomonadati</taxon>
        <taxon>Bacteroidota</taxon>
        <taxon>Cytophagia</taxon>
        <taxon>Cytophagales</taxon>
        <taxon>Roseivirgaceae</taxon>
        <taxon>Roseivirga</taxon>
    </lineage>
</organism>
<evidence type="ECO:0008006" key="3">
    <source>
        <dbReference type="Google" id="ProtNLM"/>
    </source>
</evidence>